<evidence type="ECO:0000313" key="3">
    <source>
        <dbReference type="Proteomes" id="UP000192708"/>
    </source>
</evidence>
<dbReference type="Proteomes" id="UP000192708">
    <property type="component" value="Unassembled WGS sequence"/>
</dbReference>
<dbReference type="InterPro" id="IPR000073">
    <property type="entry name" value="AB_hydrolase_1"/>
</dbReference>
<dbReference type="AlphaFoldDB" id="A0A1W1YE30"/>
<dbReference type="Pfam" id="PF00561">
    <property type="entry name" value="Abhydrolase_1"/>
    <property type="match status" value="1"/>
</dbReference>
<keyword evidence="3" id="KW-1185">Reference proteome</keyword>
<protein>
    <submittedName>
        <fullName evidence="2">Pimeloyl-ACP methyl ester carboxylesterase</fullName>
    </submittedName>
</protein>
<feature type="domain" description="AB hydrolase-1" evidence="1">
    <location>
        <begin position="35"/>
        <end position="266"/>
    </location>
</feature>
<dbReference type="STRING" id="1938817.SAMN06296008_102272"/>
<dbReference type="PRINTS" id="PR00412">
    <property type="entry name" value="EPOXHYDRLASE"/>
</dbReference>
<name>A0A1W1YE30_9BURK</name>
<dbReference type="GO" id="GO:0046464">
    <property type="term" value="P:acylglycerol catabolic process"/>
    <property type="evidence" value="ECO:0007669"/>
    <property type="project" value="TreeGrafter"/>
</dbReference>
<dbReference type="PRINTS" id="PR00111">
    <property type="entry name" value="ABHYDROLASE"/>
</dbReference>
<dbReference type="Gene3D" id="3.40.50.1820">
    <property type="entry name" value="alpha/beta hydrolase"/>
    <property type="match status" value="1"/>
</dbReference>
<dbReference type="InterPro" id="IPR000639">
    <property type="entry name" value="Epox_hydrolase-like"/>
</dbReference>
<gene>
    <name evidence="2" type="ORF">SAMN06296008_102272</name>
</gene>
<dbReference type="GO" id="GO:0016020">
    <property type="term" value="C:membrane"/>
    <property type="evidence" value="ECO:0007669"/>
    <property type="project" value="TreeGrafter"/>
</dbReference>
<dbReference type="InterPro" id="IPR029058">
    <property type="entry name" value="AB_hydrolase_fold"/>
</dbReference>
<dbReference type="OrthoDB" id="8562572at2"/>
<proteinExistence type="predicted"/>
<sequence>MNSILTPHALSTRLKRHQLTTQSGDVVWYEMGVGKPLVLLHGGFGNHLHWEKNIEFFGKNYRVLVPDMPGFGESDKAPEHTIESLLVPLMESLHQLIKPEDEIDVVCFSFGGLVGSQLAIDRGNVRHLAILGAVGHHVERRPRGELINWKDAFAKQDMTALYDCMRHNLLMHMIYQESVVDANAVDIQTRACTTCRFKSREISWSGGLFEKLEKIQASASTQIILIWGEFDVTGDPKILEEITLMRLPTVRTRVCFGAGHWIQYEKADEINQLLAEWLTIPPIKK</sequence>
<evidence type="ECO:0000259" key="1">
    <source>
        <dbReference type="Pfam" id="PF00561"/>
    </source>
</evidence>
<reference evidence="2 3" key="1">
    <citation type="submission" date="2017-04" db="EMBL/GenBank/DDBJ databases">
        <authorList>
            <person name="Afonso C.L."/>
            <person name="Miller P.J."/>
            <person name="Scott M.A."/>
            <person name="Spackman E."/>
            <person name="Goraichik I."/>
            <person name="Dimitrov K.M."/>
            <person name="Suarez D.L."/>
            <person name="Swayne D.E."/>
        </authorList>
    </citation>
    <scope>NUCLEOTIDE SEQUENCE [LARGE SCALE GENOMIC DNA]</scope>
    <source>
        <strain evidence="2 3">VK13</strain>
    </source>
</reference>
<dbReference type="EMBL" id="FWXJ01000002">
    <property type="protein sequence ID" value="SMC34061.1"/>
    <property type="molecule type" value="Genomic_DNA"/>
</dbReference>
<dbReference type="SUPFAM" id="SSF53474">
    <property type="entry name" value="alpha/beta-Hydrolases"/>
    <property type="match status" value="1"/>
</dbReference>
<dbReference type="PANTHER" id="PTHR43798">
    <property type="entry name" value="MONOACYLGLYCEROL LIPASE"/>
    <property type="match status" value="1"/>
</dbReference>
<organism evidence="2 3">
    <name type="scientific">Polynucleobacter kasalickyi</name>
    <dbReference type="NCBI Taxonomy" id="1938817"/>
    <lineage>
        <taxon>Bacteria</taxon>
        <taxon>Pseudomonadati</taxon>
        <taxon>Pseudomonadota</taxon>
        <taxon>Betaproteobacteria</taxon>
        <taxon>Burkholderiales</taxon>
        <taxon>Burkholderiaceae</taxon>
        <taxon>Polynucleobacter</taxon>
    </lineage>
</organism>
<dbReference type="RefSeq" id="WP_084282663.1">
    <property type="nucleotide sequence ID" value="NZ_FWXJ01000002.1"/>
</dbReference>
<accession>A0A1W1YE30</accession>
<dbReference type="PANTHER" id="PTHR43798:SF33">
    <property type="entry name" value="HYDROLASE, PUTATIVE (AFU_ORTHOLOGUE AFUA_2G14860)-RELATED"/>
    <property type="match status" value="1"/>
</dbReference>
<dbReference type="InterPro" id="IPR050266">
    <property type="entry name" value="AB_hydrolase_sf"/>
</dbReference>
<evidence type="ECO:0000313" key="2">
    <source>
        <dbReference type="EMBL" id="SMC34061.1"/>
    </source>
</evidence>
<dbReference type="GO" id="GO:0047372">
    <property type="term" value="F:monoacylglycerol lipase activity"/>
    <property type="evidence" value="ECO:0007669"/>
    <property type="project" value="TreeGrafter"/>
</dbReference>